<name>T1EGF3_HELRO</name>
<dbReference type="GO" id="GO:0004307">
    <property type="term" value="F:ethanolaminephosphotransferase activity"/>
    <property type="evidence" value="ECO:0000318"/>
    <property type="project" value="GO_Central"/>
</dbReference>
<dbReference type="EMBL" id="AMQM01008228">
    <property type="status" value="NOT_ANNOTATED_CDS"/>
    <property type="molecule type" value="Genomic_DNA"/>
</dbReference>
<dbReference type="FunCoup" id="T1EGF3">
    <property type="interactions" value="1366"/>
</dbReference>
<dbReference type="GeneID" id="20195655"/>
<keyword evidence="8" id="KW-1208">Phospholipid metabolism</keyword>
<comment type="subcellular location">
    <subcellularLocation>
        <location evidence="1">Membrane</location>
        <topology evidence="1">Multi-pass membrane protein</topology>
    </subcellularLocation>
</comment>
<dbReference type="InterPro" id="IPR043130">
    <property type="entry name" value="CDP-OH_PTrfase_TM_dom"/>
</dbReference>
<reference evidence="17 19" key="2">
    <citation type="journal article" date="2013" name="Nature">
        <title>Insights into bilaterian evolution from three spiralian genomes.</title>
        <authorList>
            <person name="Simakov O."/>
            <person name="Marletaz F."/>
            <person name="Cho S.J."/>
            <person name="Edsinger-Gonzales E."/>
            <person name="Havlak P."/>
            <person name="Hellsten U."/>
            <person name="Kuo D.H."/>
            <person name="Larsson T."/>
            <person name="Lv J."/>
            <person name="Arendt D."/>
            <person name="Savage R."/>
            <person name="Osoegawa K."/>
            <person name="de Jong P."/>
            <person name="Grimwood J."/>
            <person name="Chapman J.A."/>
            <person name="Shapiro H."/>
            <person name="Aerts A."/>
            <person name="Otillar R.P."/>
            <person name="Terry A.Y."/>
            <person name="Boore J.L."/>
            <person name="Grigoriev I.V."/>
            <person name="Lindberg D.R."/>
            <person name="Seaver E.C."/>
            <person name="Weisblat D.A."/>
            <person name="Putnam N.H."/>
            <person name="Rokhsar D.S."/>
        </authorList>
    </citation>
    <scope>NUCLEOTIDE SEQUENCE</scope>
</reference>
<dbReference type="STRING" id="6412.T1EGF3"/>
<dbReference type="InterPro" id="IPR048254">
    <property type="entry name" value="CDP_ALCOHOL_P_TRANSF_CS"/>
</dbReference>
<dbReference type="EMBL" id="KB097739">
    <property type="protein sequence ID" value="ESN90929.1"/>
    <property type="molecule type" value="Genomic_DNA"/>
</dbReference>
<protein>
    <recommendedName>
        <fullName evidence="13">diacylglycerol cholinephosphotransferase</fullName>
        <ecNumber evidence="13">2.7.8.2</ecNumber>
    </recommendedName>
</protein>
<evidence type="ECO:0000256" key="5">
    <source>
        <dbReference type="ARBA" id="ARBA00022989"/>
    </source>
</evidence>
<dbReference type="PANTHER" id="PTHR10414">
    <property type="entry name" value="ETHANOLAMINEPHOSPHOTRANSFERASE"/>
    <property type="match status" value="1"/>
</dbReference>
<dbReference type="GO" id="GO:0005789">
    <property type="term" value="C:endoplasmic reticulum membrane"/>
    <property type="evidence" value="ECO:0000318"/>
    <property type="project" value="GO_Central"/>
</dbReference>
<dbReference type="OMA" id="GMWMYST"/>
<feature type="transmembrane region" description="Helical" evidence="16">
    <location>
        <begin position="147"/>
        <end position="164"/>
    </location>
</feature>
<evidence type="ECO:0000256" key="2">
    <source>
        <dbReference type="ARBA" id="ARBA00010441"/>
    </source>
</evidence>
<keyword evidence="3 15" id="KW-0808">Transferase</keyword>
<keyword evidence="7" id="KW-0443">Lipid metabolism</keyword>
<dbReference type="RefSeq" id="XP_009031013.1">
    <property type="nucleotide sequence ID" value="XM_009032765.1"/>
</dbReference>
<evidence type="ECO:0000256" key="4">
    <source>
        <dbReference type="ARBA" id="ARBA00022692"/>
    </source>
</evidence>
<feature type="transmembrane region" description="Helical" evidence="16">
    <location>
        <begin position="184"/>
        <end position="204"/>
    </location>
</feature>
<dbReference type="CTD" id="20195655"/>
<accession>T1EGF3</accession>
<dbReference type="InterPro" id="IPR014472">
    <property type="entry name" value="CHOPT"/>
</dbReference>
<proteinExistence type="inferred from homology"/>
<evidence type="ECO:0000313" key="18">
    <source>
        <dbReference type="EnsemblMetazoa" id="HelroP116477"/>
    </source>
</evidence>
<feature type="transmembrane region" description="Helical" evidence="16">
    <location>
        <begin position="251"/>
        <end position="272"/>
    </location>
</feature>
<comment type="pathway">
    <text evidence="12">Phospholipid metabolism; phosphatidylcholine biosynthesis; phosphatidylcholine from phosphocholine: step 2/2.</text>
</comment>
<evidence type="ECO:0000256" key="7">
    <source>
        <dbReference type="ARBA" id="ARBA00023209"/>
    </source>
</evidence>
<evidence type="ECO:0000256" key="10">
    <source>
        <dbReference type="ARBA" id="ARBA00036651"/>
    </source>
</evidence>
<evidence type="ECO:0000256" key="12">
    <source>
        <dbReference type="ARBA" id="ARBA00037890"/>
    </source>
</evidence>
<gene>
    <name evidence="18" type="primary">20195655</name>
    <name evidence="17" type="ORF">HELRODRAFT_116477</name>
</gene>
<organism evidence="18 19">
    <name type="scientific">Helobdella robusta</name>
    <name type="common">Californian leech</name>
    <dbReference type="NCBI Taxonomy" id="6412"/>
    <lineage>
        <taxon>Eukaryota</taxon>
        <taxon>Metazoa</taxon>
        <taxon>Spiralia</taxon>
        <taxon>Lophotrochozoa</taxon>
        <taxon>Annelida</taxon>
        <taxon>Clitellata</taxon>
        <taxon>Hirudinea</taxon>
        <taxon>Rhynchobdellida</taxon>
        <taxon>Glossiphoniidae</taxon>
        <taxon>Helobdella</taxon>
    </lineage>
</organism>
<dbReference type="PANTHER" id="PTHR10414:SF37">
    <property type="entry name" value="BB IN A BOXCAR, ISOFORM C"/>
    <property type="match status" value="1"/>
</dbReference>
<evidence type="ECO:0000256" key="9">
    <source>
        <dbReference type="ARBA" id="ARBA00036100"/>
    </source>
</evidence>
<evidence type="ECO:0000256" key="13">
    <source>
        <dbReference type="ARBA" id="ARBA00038987"/>
    </source>
</evidence>
<dbReference type="GO" id="GO:0005794">
    <property type="term" value="C:Golgi apparatus"/>
    <property type="evidence" value="ECO:0000318"/>
    <property type="project" value="GO_Central"/>
</dbReference>
<feature type="transmembrane region" description="Helical" evidence="16">
    <location>
        <begin position="51"/>
        <end position="74"/>
    </location>
</feature>
<dbReference type="GO" id="GO:0006646">
    <property type="term" value="P:phosphatidylethanolamine biosynthetic process"/>
    <property type="evidence" value="ECO:0000318"/>
    <property type="project" value="GO_Central"/>
</dbReference>
<evidence type="ECO:0000256" key="3">
    <source>
        <dbReference type="ARBA" id="ARBA00022679"/>
    </source>
</evidence>
<evidence type="ECO:0000256" key="16">
    <source>
        <dbReference type="SAM" id="Phobius"/>
    </source>
</evidence>
<evidence type="ECO:0000256" key="11">
    <source>
        <dbReference type="ARBA" id="ARBA00036890"/>
    </source>
</evidence>
<dbReference type="OrthoDB" id="196717at2759"/>
<keyword evidence="6 16" id="KW-0472">Membrane</keyword>
<evidence type="ECO:0000256" key="14">
    <source>
        <dbReference type="ARBA" id="ARBA00048570"/>
    </source>
</evidence>
<evidence type="ECO:0000256" key="6">
    <source>
        <dbReference type="ARBA" id="ARBA00023136"/>
    </source>
</evidence>
<dbReference type="HOGENOM" id="CLU_035066_1_0_1"/>
<keyword evidence="5 16" id="KW-1133">Transmembrane helix</keyword>
<evidence type="ECO:0000313" key="19">
    <source>
        <dbReference type="Proteomes" id="UP000015101"/>
    </source>
</evidence>
<dbReference type="Proteomes" id="UP000015101">
    <property type="component" value="Unassembled WGS sequence"/>
</dbReference>
<evidence type="ECO:0000256" key="15">
    <source>
        <dbReference type="RuleBase" id="RU003750"/>
    </source>
</evidence>
<evidence type="ECO:0000256" key="8">
    <source>
        <dbReference type="ARBA" id="ARBA00023264"/>
    </source>
</evidence>
<dbReference type="EnsemblMetazoa" id="HelroT116477">
    <property type="protein sequence ID" value="HelroP116477"/>
    <property type="gene ID" value="HelroG116477"/>
</dbReference>
<dbReference type="Gene3D" id="1.20.120.1760">
    <property type="match status" value="1"/>
</dbReference>
<keyword evidence="19" id="KW-1185">Reference proteome</keyword>
<comment type="catalytic activity">
    <reaction evidence="11">
        <text>1-hexadecanoyl-2-(9Z-octadecenoyl)-sn-glycerol + CDP-choline = 1-hexadecanoyl-2-(9Z-octadecenoyl)-sn-glycero-3-phosphocholine + CMP + H(+)</text>
        <dbReference type="Rhea" id="RHEA:54244"/>
        <dbReference type="ChEBI" id="CHEBI:15378"/>
        <dbReference type="ChEBI" id="CHEBI:58779"/>
        <dbReference type="ChEBI" id="CHEBI:60377"/>
        <dbReference type="ChEBI" id="CHEBI:73001"/>
        <dbReference type="ChEBI" id="CHEBI:75466"/>
    </reaction>
    <physiologicalReaction direction="left-to-right" evidence="11">
        <dbReference type="Rhea" id="RHEA:54245"/>
    </physiologicalReaction>
</comment>
<dbReference type="KEGG" id="hro:HELRODRAFT_116477"/>
<comment type="catalytic activity">
    <reaction evidence="9">
        <text>1-hexadecanoyl-2-(4Z,7Z,10Z,13Z,16Z,19Z-docosahexaenoyl)-sn-glycerol + CDP-choline = 1-hexadecanoyl-2-(4Z,7Z,10Z,13Z,16Z,19Z-docosahexaenoyl)-sn-glycero-3-phosphocholine + CMP + H(+)</text>
        <dbReference type="Rhea" id="RHEA:54332"/>
        <dbReference type="ChEBI" id="CHEBI:15378"/>
        <dbReference type="ChEBI" id="CHEBI:58779"/>
        <dbReference type="ChEBI" id="CHEBI:60377"/>
        <dbReference type="ChEBI" id="CHEBI:74963"/>
        <dbReference type="ChEBI" id="CHEBI:82949"/>
    </reaction>
    <physiologicalReaction direction="left-to-right" evidence="9">
        <dbReference type="Rhea" id="RHEA:54333"/>
    </physiologicalReaction>
</comment>
<dbReference type="GO" id="GO:0004142">
    <property type="term" value="F:diacylglycerol cholinephosphotransferase activity"/>
    <property type="evidence" value="ECO:0000318"/>
    <property type="project" value="GO_Central"/>
</dbReference>
<dbReference type="EC" id="2.7.8.2" evidence="13"/>
<comment type="catalytic activity">
    <reaction evidence="10">
        <text>1,2-dioctanoyl-sn-glycerol + CDP-choline = 1,2-dioctanoyl-sn-glycero-3-phosphocholine + CMP + H(+)</text>
        <dbReference type="Rhea" id="RHEA:54232"/>
        <dbReference type="ChEBI" id="CHEBI:15378"/>
        <dbReference type="ChEBI" id="CHEBI:58779"/>
        <dbReference type="ChEBI" id="CHEBI:60377"/>
        <dbReference type="ChEBI" id="CHEBI:76979"/>
        <dbReference type="ChEBI" id="CHEBI:78228"/>
    </reaction>
    <physiologicalReaction direction="left-to-right" evidence="10">
        <dbReference type="Rhea" id="RHEA:54233"/>
    </physiologicalReaction>
</comment>
<sequence length="385" mass="43438">MSTMPTKNRILSIQQLSKLKDHKYFSTGNTLLDPYMQIFWRWLVEQIPLTWAPNALTLAGLTGNILSTVFLMLYCPDGHGYAPPYCYLLCAFLLFIYQSLDAIDGKQARRTNSSTPLGELFDHGCDALSIVVIILGVAISSQIGSHPVIFSLVFFITTSLFYMAQWKTLVTGVMQFSLLDVTEGQVAIIALYLVNTFFGHSYWNANVIVEGLTPKLILWIVGILFGLSVFVKFMTVIVQEIKRKASDHGGINVYPAIPLLILITFGVVCCIFSKSRVMQNNLVLYHFMFGVVITKLCCRVLVSHMTKSEMCLVDSIFISPCLLFLVQMCQVASEDLMLWIAFIYAWMNLLVYVHQVCSDICDYLNIYCFSITHHNSNDVQPSKKS</sequence>
<keyword evidence="4 16" id="KW-0812">Transmembrane</keyword>
<dbReference type="PROSITE" id="PS00379">
    <property type="entry name" value="CDP_ALCOHOL_P_TRANSF"/>
    <property type="match status" value="1"/>
</dbReference>
<comment type="catalytic activity">
    <reaction evidence="14">
        <text>CDP-choline + a 1,2-diacyl-sn-glycerol = a 1,2-diacyl-sn-glycero-3-phosphocholine + CMP + H(+)</text>
        <dbReference type="Rhea" id="RHEA:32939"/>
        <dbReference type="ChEBI" id="CHEBI:15378"/>
        <dbReference type="ChEBI" id="CHEBI:17815"/>
        <dbReference type="ChEBI" id="CHEBI:57643"/>
        <dbReference type="ChEBI" id="CHEBI:58779"/>
        <dbReference type="ChEBI" id="CHEBI:60377"/>
        <dbReference type="EC" id="2.7.8.2"/>
    </reaction>
    <physiologicalReaction direction="left-to-right" evidence="14">
        <dbReference type="Rhea" id="RHEA:32940"/>
    </physiologicalReaction>
</comment>
<reference evidence="18" key="3">
    <citation type="submission" date="2015-06" db="UniProtKB">
        <authorList>
            <consortium name="EnsemblMetazoa"/>
        </authorList>
    </citation>
    <scope>IDENTIFICATION</scope>
</reference>
<evidence type="ECO:0000256" key="1">
    <source>
        <dbReference type="ARBA" id="ARBA00004141"/>
    </source>
</evidence>
<keyword evidence="7" id="KW-0444">Lipid biosynthesis</keyword>
<comment type="similarity">
    <text evidence="2 15">Belongs to the CDP-alcohol phosphatidyltransferase class-I family.</text>
</comment>
<reference evidence="19" key="1">
    <citation type="submission" date="2012-12" db="EMBL/GenBank/DDBJ databases">
        <authorList>
            <person name="Hellsten U."/>
            <person name="Grimwood J."/>
            <person name="Chapman J.A."/>
            <person name="Shapiro H."/>
            <person name="Aerts A."/>
            <person name="Otillar R.P."/>
            <person name="Terry A.Y."/>
            <person name="Boore J.L."/>
            <person name="Simakov O."/>
            <person name="Marletaz F."/>
            <person name="Cho S.-J."/>
            <person name="Edsinger-Gonzales E."/>
            <person name="Havlak P."/>
            <person name="Kuo D.-H."/>
            <person name="Larsson T."/>
            <person name="Lv J."/>
            <person name="Arendt D."/>
            <person name="Savage R."/>
            <person name="Osoegawa K."/>
            <person name="de Jong P."/>
            <person name="Lindberg D.R."/>
            <person name="Seaver E.C."/>
            <person name="Weisblat D.A."/>
            <person name="Putnam N.H."/>
            <person name="Grigoriev I.V."/>
            <person name="Rokhsar D.S."/>
        </authorList>
    </citation>
    <scope>NUCLEOTIDE SEQUENCE</scope>
</reference>
<dbReference type="InParanoid" id="T1EGF3"/>
<dbReference type="FunFam" id="1.20.120.1760:FF:000002">
    <property type="entry name" value="Choline/ethanolamine phosphotransferase 1"/>
    <property type="match status" value="1"/>
</dbReference>
<dbReference type="AlphaFoldDB" id="T1EGF3"/>
<keyword evidence="7" id="KW-0594">Phospholipid biosynthesis</keyword>
<dbReference type="PIRSF" id="PIRSF015665">
    <property type="entry name" value="CHOPT"/>
    <property type="match status" value="1"/>
</dbReference>
<feature type="transmembrane region" description="Helical" evidence="16">
    <location>
        <begin position="81"/>
        <end position="100"/>
    </location>
</feature>
<feature type="transmembrane region" description="Helical" evidence="16">
    <location>
        <begin position="336"/>
        <end position="354"/>
    </location>
</feature>
<evidence type="ECO:0000313" key="17">
    <source>
        <dbReference type="EMBL" id="ESN90929.1"/>
    </source>
</evidence>
<feature type="transmembrane region" description="Helical" evidence="16">
    <location>
        <begin position="284"/>
        <end position="306"/>
    </location>
</feature>
<feature type="transmembrane region" description="Helical" evidence="16">
    <location>
        <begin position="216"/>
        <end position="239"/>
    </location>
</feature>
<dbReference type="InterPro" id="IPR000462">
    <property type="entry name" value="CDP-OH_P_trans"/>
</dbReference>
<dbReference type="Pfam" id="PF01066">
    <property type="entry name" value="CDP-OH_P_transf"/>
    <property type="match status" value="1"/>
</dbReference>
<dbReference type="eggNOG" id="KOG2877">
    <property type="taxonomic scope" value="Eukaryota"/>
</dbReference>